<sequence length="327" mass="37440">MRARALLRRETVSSTAVLTTEDYRRKLERKSSIQPHEVVSFIGLLVAKTLEPRRESLSRHWITKAERALSRGAFGQSMSRDRFHDIARYLHFNDNARLEIYCGKANANEDAVAQRAVVKNVTRVLQGLPSQRLICTDNFYTSFPLSGKLLSMGHYHVGTIRKDRKGGYCYGKCFHHSQDRPASSQQARSHACRVHAATTYCPIEPDDDLADLVTKPLPRSAHTLEKTEEKNGNKRRQWLWKVCSAYAGPGVRNFETSYFCATCSRVKKGRVTLCNKARRLDHGSALTCNEVWHQSWRNGMAIPAEMQHKIRFVETRRREVCSESEED</sequence>
<gene>
    <name evidence="2" type="ORF">F443_15089</name>
</gene>
<comment type="caution">
    <text evidence="2">The sequence shown here is derived from an EMBL/GenBank/DDBJ whole genome shotgun (WGS) entry which is preliminary data.</text>
</comment>
<dbReference type="PANTHER" id="PTHR46599">
    <property type="entry name" value="PIGGYBAC TRANSPOSABLE ELEMENT-DERIVED PROTEIN 4"/>
    <property type="match status" value="1"/>
</dbReference>
<reference evidence="2 3" key="1">
    <citation type="submission" date="2013-11" db="EMBL/GenBank/DDBJ databases">
        <title>The Genome Sequence of Phytophthora parasitica P1569.</title>
        <authorList>
            <consortium name="The Broad Institute Genomics Platform"/>
            <person name="Russ C."/>
            <person name="Tyler B."/>
            <person name="Panabieres F."/>
            <person name="Shan W."/>
            <person name="Tripathy S."/>
            <person name="Grunwald N."/>
            <person name="Machado M."/>
            <person name="Johnson C.S."/>
            <person name="Arredondo F."/>
            <person name="Hong C."/>
            <person name="Coffey M."/>
            <person name="Young S.K."/>
            <person name="Zeng Q."/>
            <person name="Gargeya S."/>
            <person name="Fitzgerald M."/>
            <person name="Abouelleil A."/>
            <person name="Alvarado L."/>
            <person name="Chapman S.B."/>
            <person name="Gainer-Dewar J."/>
            <person name="Goldberg J."/>
            <person name="Griggs A."/>
            <person name="Gujja S."/>
            <person name="Hansen M."/>
            <person name="Howarth C."/>
            <person name="Imamovic A."/>
            <person name="Ireland A."/>
            <person name="Larimer J."/>
            <person name="McCowan C."/>
            <person name="Murphy C."/>
            <person name="Pearson M."/>
            <person name="Poon T.W."/>
            <person name="Priest M."/>
            <person name="Roberts A."/>
            <person name="Saif S."/>
            <person name="Shea T."/>
            <person name="Sykes S."/>
            <person name="Wortman J."/>
            <person name="Nusbaum C."/>
            <person name="Birren B."/>
        </authorList>
    </citation>
    <scope>NUCLEOTIDE SEQUENCE [LARGE SCALE GENOMIC DNA]</scope>
    <source>
        <strain evidence="2 3">P1569</strain>
    </source>
</reference>
<dbReference type="Proteomes" id="UP000018721">
    <property type="component" value="Unassembled WGS sequence"/>
</dbReference>
<feature type="domain" description="PiggyBac transposable element-derived protein" evidence="1">
    <location>
        <begin position="97"/>
        <end position="187"/>
    </location>
</feature>
<evidence type="ECO:0000259" key="1">
    <source>
        <dbReference type="Pfam" id="PF13843"/>
    </source>
</evidence>
<evidence type="ECO:0000313" key="2">
    <source>
        <dbReference type="EMBL" id="ETI39312.1"/>
    </source>
</evidence>
<dbReference type="eggNOG" id="ENOG502RY1K">
    <property type="taxonomic scope" value="Eukaryota"/>
</dbReference>
<proteinExistence type="predicted"/>
<dbReference type="EMBL" id="ANIZ01002633">
    <property type="protein sequence ID" value="ETI39312.1"/>
    <property type="molecule type" value="Genomic_DNA"/>
</dbReference>
<organism evidence="2 3">
    <name type="scientific">Phytophthora nicotianae P1569</name>
    <dbReference type="NCBI Taxonomy" id="1317065"/>
    <lineage>
        <taxon>Eukaryota</taxon>
        <taxon>Sar</taxon>
        <taxon>Stramenopiles</taxon>
        <taxon>Oomycota</taxon>
        <taxon>Peronosporomycetes</taxon>
        <taxon>Peronosporales</taxon>
        <taxon>Peronosporaceae</taxon>
        <taxon>Phytophthora</taxon>
    </lineage>
</organism>
<dbReference type="PANTHER" id="PTHR46599:SF3">
    <property type="entry name" value="PIGGYBAC TRANSPOSABLE ELEMENT-DERIVED PROTEIN 4"/>
    <property type="match status" value="1"/>
</dbReference>
<dbReference type="HOGENOM" id="CLU_851184_0_0_1"/>
<dbReference type="AlphaFoldDB" id="V9EML0"/>
<dbReference type="InterPro" id="IPR029526">
    <property type="entry name" value="PGBD"/>
</dbReference>
<protein>
    <recommendedName>
        <fullName evidence="1">PiggyBac transposable element-derived protein domain-containing protein</fullName>
    </recommendedName>
</protein>
<evidence type="ECO:0000313" key="3">
    <source>
        <dbReference type="Proteomes" id="UP000018721"/>
    </source>
</evidence>
<name>V9EML0_PHYNI</name>
<dbReference type="Pfam" id="PF13843">
    <property type="entry name" value="DDE_Tnp_1_7"/>
    <property type="match status" value="2"/>
</dbReference>
<accession>V9EML0</accession>
<keyword evidence="3" id="KW-1185">Reference proteome</keyword>
<feature type="domain" description="PiggyBac transposable element-derived protein" evidence="1">
    <location>
        <begin position="7"/>
        <end position="96"/>
    </location>
</feature>